<dbReference type="EMBL" id="ML220149">
    <property type="protein sequence ID" value="TGZ77734.1"/>
    <property type="molecule type" value="Genomic_DNA"/>
</dbReference>
<sequence>GAHINGESPLFGTVLCAAASTRYERATPLLLDLCADPMAVCSKYEIVLVAAMSGGCSMETITLFIENGADINVMAKYHGATLLIAAACNGYEGIILPLLESGADVN</sequence>
<feature type="non-terminal residue" evidence="2">
    <location>
        <position position="106"/>
    </location>
</feature>
<dbReference type="STRING" id="341454.A0A4V6RHB6"/>
<dbReference type="InParanoid" id="A0A4V6RHB6"/>
<gene>
    <name evidence="2" type="ORF">EX30DRAFT_298262</name>
</gene>
<dbReference type="Proteomes" id="UP000298138">
    <property type="component" value="Unassembled WGS sequence"/>
</dbReference>
<keyword evidence="3" id="KW-1185">Reference proteome</keyword>
<dbReference type="PANTHER" id="PTHR46224:SF57">
    <property type="entry name" value="ANKYRIN-LIKE PROTEIN"/>
    <property type="match status" value="1"/>
</dbReference>
<dbReference type="PROSITE" id="PS50088">
    <property type="entry name" value="ANK_REPEAT"/>
    <property type="match status" value="1"/>
</dbReference>
<dbReference type="SUPFAM" id="SSF48403">
    <property type="entry name" value="Ankyrin repeat"/>
    <property type="match status" value="1"/>
</dbReference>
<dbReference type="Gene3D" id="1.25.40.20">
    <property type="entry name" value="Ankyrin repeat-containing domain"/>
    <property type="match status" value="1"/>
</dbReference>
<evidence type="ECO:0000313" key="3">
    <source>
        <dbReference type="Proteomes" id="UP000298138"/>
    </source>
</evidence>
<dbReference type="Pfam" id="PF12796">
    <property type="entry name" value="Ank_2"/>
    <property type="match status" value="1"/>
</dbReference>
<keyword evidence="1" id="KW-0040">ANK repeat</keyword>
<evidence type="ECO:0000256" key="1">
    <source>
        <dbReference type="PROSITE-ProRule" id="PRU00023"/>
    </source>
</evidence>
<accession>A0A4V6RHB6</accession>
<reference evidence="2 3" key="1">
    <citation type="submission" date="2019-04" db="EMBL/GenBank/DDBJ databases">
        <title>Comparative genomics and transcriptomics to analyze fruiting body development in filamentous ascomycetes.</title>
        <authorList>
            <consortium name="DOE Joint Genome Institute"/>
            <person name="Lutkenhaus R."/>
            <person name="Traeger S."/>
            <person name="Breuer J."/>
            <person name="Kuo A."/>
            <person name="Lipzen A."/>
            <person name="Pangilinan J."/>
            <person name="Dilworth D."/>
            <person name="Sandor L."/>
            <person name="Poggeler S."/>
            <person name="Barry K."/>
            <person name="Grigoriev I.V."/>
            <person name="Nowrousian M."/>
        </authorList>
    </citation>
    <scope>NUCLEOTIDE SEQUENCE [LARGE SCALE GENOMIC DNA]</scope>
    <source>
        <strain evidence="2 3">CBS 389.68</strain>
    </source>
</reference>
<dbReference type="InterPro" id="IPR051616">
    <property type="entry name" value="Cul2-RING_E3_ligase_SR"/>
</dbReference>
<dbReference type="OrthoDB" id="539213at2759"/>
<feature type="non-terminal residue" evidence="2">
    <location>
        <position position="1"/>
    </location>
</feature>
<evidence type="ECO:0000313" key="2">
    <source>
        <dbReference type="EMBL" id="TGZ77734.1"/>
    </source>
</evidence>
<dbReference type="PANTHER" id="PTHR46224">
    <property type="entry name" value="ANKYRIN REPEAT FAMILY PROTEIN"/>
    <property type="match status" value="1"/>
</dbReference>
<protein>
    <submittedName>
        <fullName evidence="2">Uncharacterized protein</fullName>
    </submittedName>
</protein>
<dbReference type="InterPro" id="IPR002110">
    <property type="entry name" value="Ankyrin_rpt"/>
</dbReference>
<dbReference type="PROSITE" id="PS50297">
    <property type="entry name" value="ANK_REP_REGION"/>
    <property type="match status" value="1"/>
</dbReference>
<organism evidence="2 3">
    <name type="scientific">Ascodesmis nigricans</name>
    <dbReference type="NCBI Taxonomy" id="341454"/>
    <lineage>
        <taxon>Eukaryota</taxon>
        <taxon>Fungi</taxon>
        <taxon>Dikarya</taxon>
        <taxon>Ascomycota</taxon>
        <taxon>Pezizomycotina</taxon>
        <taxon>Pezizomycetes</taxon>
        <taxon>Pezizales</taxon>
        <taxon>Ascodesmidaceae</taxon>
        <taxon>Ascodesmis</taxon>
    </lineage>
</organism>
<feature type="repeat" description="ANK" evidence="1">
    <location>
        <begin position="78"/>
        <end position="106"/>
    </location>
</feature>
<name>A0A4V6RHB6_9PEZI</name>
<dbReference type="AlphaFoldDB" id="A0A4V6RHB6"/>
<proteinExistence type="predicted"/>
<dbReference type="InterPro" id="IPR036770">
    <property type="entry name" value="Ankyrin_rpt-contain_sf"/>
</dbReference>